<dbReference type="OrthoDB" id="10032242at2759"/>
<feature type="non-terminal residue" evidence="1">
    <location>
        <position position="1"/>
    </location>
</feature>
<reference evidence="1 2" key="1">
    <citation type="journal article" date="2018" name="Sci. Rep.">
        <title>Genomic signatures of local adaptation to the degree of environmental predictability in rotifers.</title>
        <authorList>
            <person name="Franch-Gras L."/>
            <person name="Hahn C."/>
            <person name="Garcia-Roger E.M."/>
            <person name="Carmona M.J."/>
            <person name="Serra M."/>
            <person name="Gomez A."/>
        </authorList>
    </citation>
    <scope>NUCLEOTIDE SEQUENCE [LARGE SCALE GENOMIC DNA]</scope>
    <source>
        <strain evidence="1">HYR1</strain>
    </source>
</reference>
<feature type="non-terminal residue" evidence="1">
    <location>
        <position position="191"/>
    </location>
</feature>
<comment type="caution">
    <text evidence="1">The sequence shown here is derived from an EMBL/GenBank/DDBJ whole genome shotgun (WGS) entry which is preliminary data.</text>
</comment>
<proteinExistence type="predicted"/>
<evidence type="ECO:0000313" key="2">
    <source>
        <dbReference type="Proteomes" id="UP000276133"/>
    </source>
</evidence>
<gene>
    <name evidence="1" type="ORF">BpHYR1_032533</name>
</gene>
<accession>A0A3M7P829</accession>
<dbReference type="EMBL" id="REGN01012739">
    <property type="protein sequence ID" value="RMZ94897.1"/>
    <property type="molecule type" value="Genomic_DNA"/>
</dbReference>
<dbReference type="Proteomes" id="UP000276133">
    <property type="component" value="Unassembled WGS sequence"/>
</dbReference>
<name>A0A3M7P829_BRAPC</name>
<evidence type="ECO:0000313" key="1">
    <source>
        <dbReference type="EMBL" id="RMZ94897.1"/>
    </source>
</evidence>
<protein>
    <submittedName>
        <fullName evidence="1">Uncharacterized protein</fullName>
    </submittedName>
</protein>
<organism evidence="1 2">
    <name type="scientific">Brachionus plicatilis</name>
    <name type="common">Marine rotifer</name>
    <name type="synonym">Brachionus muelleri</name>
    <dbReference type="NCBI Taxonomy" id="10195"/>
    <lineage>
        <taxon>Eukaryota</taxon>
        <taxon>Metazoa</taxon>
        <taxon>Spiralia</taxon>
        <taxon>Gnathifera</taxon>
        <taxon>Rotifera</taxon>
        <taxon>Eurotatoria</taxon>
        <taxon>Monogononta</taxon>
        <taxon>Pseudotrocha</taxon>
        <taxon>Ploima</taxon>
        <taxon>Brachionidae</taxon>
        <taxon>Brachionus</taxon>
    </lineage>
</organism>
<dbReference type="AlphaFoldDB" id="A0A3M7P829"/>
<sequence>LFLKSIATASPVFECTFDDGKCPNGDFRFNPSSSVSILENQFIVGHAYYRITDVTSITTPTSNGEICDLPFTERNYEYYHCYNYFPYGCQTKIGRGDCTLGKYVLGKTPSTGSDIAIKGTSTQITLPETGSYELSFYILMFTNITDMTLGGDYIQVSVNSAVNSSLSFKNEKYDYTNIGKANVWQKKSFNF</sequence>
<keyword evidence="2" id="KW-1185">Reference proteome</keyword>